<evidence type="ECO:0000256" key="1">
    <source>
        <dbReference type="SAM" id="MobiDB-lite"/>
    </source>
</evidence>
<evidence type="ECO:0000313" key="5">
    <source>
        <dbReference type="Proteomes" id="UP000190848"/>
    </source>
</evidence>
<dbReference type="Pfam" id="PF12508">
    <property type="entry name" value="Transposon_TraM"/>
    <property type="match status" value="1"/>
</dbReference>
<dbReference type="InterPro" id="IPR055407">
    <property type="entry name" value="TraM_C"/>
</dbReference>
<organism evidence="4 5">
    <name type="scientific">Elizabethkingia anophelis</name>
    <dbReference type="NCBI Taxonomy" id="1117645"/>
    <lineage>
        <taxon>Bacteria</taxon>
        <taxon>Pseudomonadati</taxon>
        <taxon>Bacteroidota</taxon>
        <taxon>Flavobacteriia</taxon>
        <taxon>Flavobacteriales</taxon>
        <taxon>Weeksellaceae</taxon>
        <taxon>Elizabethkingia</taxon>
    </lineage>
</organism>
<proteinExistence type="predicted"/>
<keyword evidence="2" id="KW-0812">Transmembrane</keyword>
<feature type="region of interest" description="Disordered" evidence="1">
    <location>
        <begin position="131"/>
        <end position="156"/>
    </location>
</feature>
<dbReference type="Proteomes" id="UP000190848">
    <property type="component" value="Plasmid unnamed"/>
</dbReference>
<keyword evidence="2" id="KW-1133">Transmembrane helix</keyword>
<name>A0AAU8V0P2_9FLAO</name>
<feature type="region of interest" description="Disordered" evidence="1">
    <location>
        <begin position="177"/>
        <end position="198"/>
    </location>
</feature>
<dbReference type="EMBL" id="CP016375">
    <property type="protein sequence ID" value="AQX03715.1"/>
    <property type="molecule type" value="Genomic_DNA"/>
</dbReference>
<gene>
    <name evidence="4" type="ORF">BBD32_19415</name>
</gene>
<reference evidence="4 5" key="1">
    <citation type="submission" date="2016-07" db="EMBL/GenBank/DDBJ databases">
        <title>Revisiting the taxonomy of the Elizabethkingia Genus using Whole-Genome Sequencing, Optical Mapping, and MALDI-TOF, along with proposal of three novel Elizabethkingia species: Elizabethkingia bruuniana sp. nov., Elizabethkingia ursingii sp. nov., and Elizabethkingia occulta sp. nov.</title>
        <authorList>
            <person name="Nicholson A.C."/>
        </authorList>
    </citation>
    <scope>NUCLEOTIDE SEQUENCE [LARGE SCALE GENOMIC DNA]</scope>
    <source>
        <strain evidence="4 5">F3201</strain>
        <plasmid evidence="4 5">unnamed</plasmid>
    </source>
</reference>
<evidence type="ECO:0000256" key="2">
    <source>
        <dbReference type="SAM" id="Phobius"/>
    </source>
</evidence>
<evidence type="ECO:0000313" key="4">
    <source>
        <dbReference type="EMBL" id="AQX03715.1"/>
    </source>
</evidence>
<feature type="region of interest" description="Disordered" evidence="1">
    <location>
        <begin position="88"/>
        <end position="117"/>
    </location>
</feature>
<feature type="transmembrane region" description="Helical" evidence="2">
    <location>
        <begin position="38"/>
        <end position="57"/>
    </location>
</feature>
<sequence>MDNNNNNNGNSENTHKKSVFSDLKKKLDSLTLKQKTNYIAIPLLVLVFGGAFVALVFSDDKKDNAIDDFTTPESELIKYNNKLDAVNKTADQSQDQNFSLQPSTPDQTDQAQTNTSTGNYDAELANLDRQLSASSNKSNSGNSGSGSSNNSTASNAHNVYGDYDMWQNREPANSKIGYSEKKWKQPIPQEKYDETPVVSKTKAPAVEEISTPSYQQPSKSIAAAKQIPASLISSGYATDGSKVTLVLLEPTTIAGQQVKKGQAISGTVKEENGRMLVDVQTININKKIYQANVKVLAEDGIEGIYIGGGKGRSRLGESAKDAGGQVANNAISRIPVVGGVLSGVVSGGRRDSGQEPIKLNPGTRAIILVY</sequence>
<dbReference type="AlphaFoldDB" id="A0AAU8V0P2"/>
<keyword evidence="4" id="KW-0614">Plasmid</keyword>
<feature type="compositionally biased region" description="Polar residues" evidence="1">
    <location>
        <begin position="89"/>
        <end position="117"/>
    </location>
</feature>
<evidence type="ECO:0000259" key="3">
    <source>
        <dbReference type="Pfam" id="PF12508"/>
    </source>
</evidence>
<keyword evidence="2" id="KW-0472">Membrane</keyword>
<protein>
    <recommendedName>
        <fullName evidence="3">Conjugative transposon TraM C-terminal domain-containing protein</fullName>
    </recommendedName>
</protein>
<feature type="compositionally biased region" description="Low complexity" evidence="1">
    <location>
        <begin position="132"/>
        <end position="156"/>
    </location>
</feature>
<geneLocation type="plasmid" evidence="4 5">
    <name>unnamed</name>
</geneLocation>
<accession>A0AAU8V0P2</accession>
<feature type="domain" description="Conjugative transposon TraM C-terminal" evidence="3">
    <location>
        <begin position="227"/>
        <end position="364"/>
    </location>
</feature>